<proteinExistence type="predicted"/>
<keyword evidence="2" id="KW-1185">Reference proteome</keyword>
<reference evidence="1 2" key="1">
    <citation type="submission" date="2016-10" db="EMBL/GenBank/DDBJ databases">
        <authorList>
            <person name="de Groot N.N."/>
        </authorList>
    </citation>
    <scope>NUCLEOTIDE SEQUENCE [LARGE SCALE GENOMIC DNA]</scope>
    <source>
        <strain evidence="1 2">CBS 141442</strain>
    </source>
</reference>
<sequence>MVSIMGSQKAKKLLCSELQRKQTPSYTTLVNKGYSLTFTTKIWQKWPARYSRCQSELFVHDDLRYTRTPDRR</sequence>
<evidence type="ECO:0000313" key="2">
    <source>
        <dbReference type="Proteomes" id="UP000182334"/>
    </source>
</evidence>
<gene>
    <name evidence="1" type="ORF">SAMEA4029010_CIC11G00000002542</name>
</gene>
<dbReference type="Proteomes" id="UP000182334">
    <property type="component" value="Chromosome VII"/>
</dbReference>
<evidence type="ECO:0000313" key="1">
    <source>
        <dbReference type="EMBL" id="SGZ58032.1"/>
    </source>
</evidence>
<protein>
    <submittedName>
        <fullName evidence="1">CIC11C00000002542</fullName>
    </submittedName>
</protein>
<name>A0A1L0DQH3_9ASCO</name>
<accession>A0A1L0DQH3</accession>
<organism evidence="1 2">
    <name type="scientific">Sungouiella intermedia</name>
    <dbReference type="NCBI Taxonomy" id="45354"/>
    <lineage>
        <taxon>Eukaryota</taxon>
        <taxon>Fungi</taxon>
        <taxon>Dikarya</taxon>
        <taxon>Ascomycota</taxon>
        <taxon>Saccharomycotina</taxon>
        <taxon>Pichiomycetes</taxon>
        <taxon>Metschnikowiaceae</taxon>
        <taxon>Sungouiella</taxon>
    </lineage>
</organism>
<dbReference type="AlphaFoldDB" id="A0A1L0DQH3"/>
<dbReference type="EMBL" id="LT635762">
    <property type="protein sequence ID" value="SGZ58032.1"/>
    <property type="molecule type" value="Genomic_DNA"/>
</dbReference>